<proteinExistence type="predicted"/>
<feature type="domain" description="HTH gntR-type" evidence="4">
    <location>
        <begin position="15"/>
        <end position="82"/>
    </location>
</feature>
<dbReference type="Gene3D" id="1.10.10.10">
    <property type="entry name" value="Winged helix-like DNA-binding domain superfamily/Winged helix DNA-binding domain"/>
    <property type="match status" value="1"/>
</dbReference>
<dbReference type="InterPro" id="IPR000524">
    <property type="entry name" value="Tscrpt_reg_HTH_GntR"/>
</dbReference>
<dbReference type="Pfam" id="PF00392">
    <property type="entry name" value="GntR"/>
    <property type="match status" value="1"/>
</dbReference>
<dbReference type="CDD" id="cd07377">
    <property type="entry name" value="WHTH_GntR"/>
    <property type="match status" value="1"/>
</dbReference>
<keyword evidence="2" id="KW-0238">DNA-binding</keyword>
<dbReference type="PANTHER" id="PTHR43537">
    <property type="entry name" value="TRANSCRIPTIONAL REGULATOR, GNTR FAMILY"/>
    <property type="match status" value="1"/>
</dbReference>
<name>A0A1B2ET60_9HYPH</name>
<evidence type="ECO:0000256" key="3">
    <source>
        <dbReference type="ARBA" id="ARBA00023163"/>
    </source>
</evidence>
<evidence type="ECO:0000259" key="4">
    <source>
        <dbReference type="PROSITE" id="PS50949"/>
    </source>
</evidence>
<evidence type="ECO:0000256" key="2">
    <source>
        <dbReference type="ARBA" id="ARBA00023125"/>
    </source>
</evidence>
<dbReference type="SUPFAM" id="SSF46785">
    <property type="entry name" value="Winged helix' DNA-binding domain"/>
    <property type="match status" value="1"/>
</dbReference>
<accession>A0A1B2ET60</accession>
<dbReference type="GO" id="GO:0003677">
    <property type="term" value="F:DNA binding"/>
    <property type="evidence" value="ECO:0007669"/>
    <property type="project" value="UniProtKB-KW"/>
</dbReference>
<gene>
    <name evidence="5" type="ORF">BB934_33820</name>
</gene>
<keyword evidence="1" id="KW-0805">Transcription regulation</keyword>
<sequence length="247" mass="27767">MSRVSSVRLVASPPSTQTANLYDRLREDLLSGHLKPGRKLQMRFLMDAYQAGQTPLREALNRLTAEGLVESREQRGFYVRGISQAELAELTQTRCWVESLALRKAMVAATPEWEEGLIVAHHRLSRAPRSLSAERFEDNPEWERLHRTFHRTLISQCGSRSLVGFCDQLADQLYRYRRLSIRKAFPTRHVADEHQAILSAVLSGDADKAADLLSSHFAATAEVLLKDESVFPGAPAEQNADIDDAET</sequence>
<evidence type="ECO:0000313" key="5">
    <source>
        <dbReference type="EMBL" id="ANY83164.1"/>
    </source>
</evidence>
<dbReference type="PROSITE" id="PS50949">
    <property type="entry name" value="HTH_GNTR"/>
    <property type="match status" value="1"/>
</dbReference>
<dbReference type="SUPFAM" id="SSF48008">
    <property type="entry name" value="GntR ligand-binding domain-like"/>
    <property type="match status" value="1"/>
</dbReference>
<protein>
    <submittedName>
        <fullName evidence="5">GntR family transcriptional regulator</fullName>
    </submittedName>
</protein>
<dbReference type="InterPro" id="IPR011711">
    <property type="entry name" value="GntR_C"/>
</dbReference>
<dbReference type="AlphaFoldDB" id="A0A1B2ET60"/>
<keyword evidence="3" id="KW-0804">Transcription</keyword>
<dbReference type="InterPro" id="IPR036388">
    <property type="entry name" value="WH-like_DNA-bd_sf"/>
</dbReference>
<dbReference type="InterPro" id="IPR008920">
    <property type="entry name" value="TF_FadR/GntR_C"/>
</dbReference>
<evidence type="ECO:0000256" key="1">
    <source>
        <dbReference type="ARBA" id="ARBA00023015"/>
    </source>
</evidence>
<dbReference type="InterPro" id="IPR036390">
    <property type="entry name" value="WH_DNA-bd_sf"/>
</dbReference>
<dbReference type="KEGG" id="moc:BB934_33820"/>
<reference evidence="5" key="1">
    <citation type="submission" date="2016-07" db="EMBL/GenBank/DDBJ databases">
        <title>Microvirga ossetica sp. nov. a new species of rhizobia isolated from root nodules of the legume species Vicia alpestris Steven originated from North Ossetia region in the Caucasus.</title>
        <authorList>
            <person name="Safronova V.I."/>
            <person name="Kuznetsova I.G."/>
            <person name="Sazanova A.L."/>
            <person name="Belimov A."/>
            <person name="Andronov E."/>
            <person name="Osledkin Y.S."/>
            <person name="Onishchuk O.P."/>
            <person name="Kurchak O.N."/>
            <person name="Shaposhnikov A.I."/>
            <person name="Willems A."/>
            <person name="Tikhonovich I.A."/>
        </authorList>
    </citation>
    <scope>NUCLEOTIDE SEQUENCE [LARGE SCALE GENOMIC DNA]</scope>
    <source>
        <strain evidence="5">V5/3M</strain>
        <plasmid evidence="5">unnamed1</plasmid>
    </source>
</reference>
<dbReference type="Gene3D" id="1.20.120.530">
    <property type="entry name" value="GntR ligand-binding domain-like"/>
    <property type="match status" value="1"/>
</dbReference>
<dbReference type="SMART" id="SM00895">
    <property type="entry name" value="FCD"/>
    <property type="match status" value="1"/>
</dbReference>
<dbReference type="Pfam" id="PF07729">
    <property type="entry name" value="FCD"/>
    <property type="match status" value="1"/>
</dbReference>
<keyword evidence="5" id="KW-0614">Plasmid</keyword>
<dbReference type="SMART" id="SM00345">
    <property type="entry name" value="HTH_GNTR"/>
    <property type="match status" value="1"/>
</dbReference>
<geneLocation type="plasmid" evidence="5">
    <name>unnamed1</name>
</geneLocation>
<dbReference type="EMBL" id="CP016617">
    <property type="protein sequence ID" value="ANY83164.1"/>
    <property type="molecule type" value="Genomic_DNA"/>
</dbReference>
<dbReference type="PANTHER" id="PTHR43537:SF20">
    <property type="entry name" value="HTH-TYPE TRANSCRIPTIONAL REPRESSOR GLAR"/>
    <property type="match status" value="1"/>
</dbReference>
<dbReference type="OrthoDB" id="8680240at2"/>
<organism evidence="5">
    <name type="scientific">Microvirga ossetica</name>
    <dbReference type="NCBI Taxonomy" id="1882682"/>
    <lineage>
        <taxon>Bacteria</taxon>
        <taxon>Pseudomonadati</taxon>
        <taxon>Pseudomonadota</taxon>
        <taxon>Alphaproteobacteria</taxon>
        <taxon>Hyphomicrobiales</taxon>
        <taxon>Methylobacteriaceae</taxon>
        <taxon>Microvirga</taxon>
    </lineage>
</organism>
<dbReference type="GO" id="GO:0003700">
    <property type="term" value="F:DNA-binding transcription factor activity"/>
    <property type="evidence" value="ECO:0007669"/>
    <property type="project" value="InterPro"/>
</dbReference>
<dbReference type="RefSeq" id="WP_099514221.1">
    <property type="nucleotide sequence ID" value="NZ_CP016617.1"/>
</dbReference>